<reference evidence="3 4" key="1">
    <citation type="journal article" date="2014" name="Gene">
        <title>A comparative genomic analysis of the alkalitolerant soil bacterium Bacillus lehensis G1.</title>
        <authorList>
            <person name="Noor Y.M."/>
            <person name="Samsulrizal N.H."/>
            <person name="Jema'on N.A."/>
            <person name="Low K.O."/>
            <person name="Ramli A.N."/>
            <person name="Alias N.I."/>
            <person name="Damis S.I."/>
            <person name="Fuzi S.F."/>
            <person name="Isa M.N."/>
            <person name="Murad A.M."/>
            <person name="Raih M.F."/>
            <person name="Bakar F.D."/>
            <person name="Najimudin N."/>
            <person name="Mahadi N.M."/>
            <person name="Illias R.M."/>
        </authorList>
    </citation>
    <scope>NUCLEOTIDE SEQUENCE [LARGE SCALE GENOMIC DNA]</scope>
    <source>
        <strain evidence="3 4">G1</strain>
    </source>
</reference>
<comment type="similarity">
    <text evidence="1">Belongs to the metallophosphoesterase superfamily. YfcE family.</text>
</comment>
<dbReference type="Gene3D" id="3.60.21.10">
    <property type="match status" value="1"/>
</dbReference>
<dbReference type="SUPFAM" id="SSF56300">
    <property type="entry name" value="Metallo-dependent phosphatases"/>
    <property type="match status" value="1"/>
</dbReference>
<evidence type="ECO:0000313" key="4">
    <source>
        <dbReference type="Proteomes" id="UP000027142"/>
    </source>
</evidence>
<feature type="domain" description="Calcineurin-like phosphoesterase" evidence="2">
    <location>
        <begin position="1"/>
        <end position="198"/>
    </location>
</feature>
<evidence type="ECO:0000259" key="2">
    <source>
        <dbReference type="Pfam" id="PF12850"/>
    </source>
</evidence>
<dbReference type="InterPro" id="IPR050126">
    <property type="entry name" value="Ap4A_hydrolase"/>
</dbReference>
<dbReference type="PANTHER" id="PTHR42850:SF2">
    <property type="entry name" value="BLL5683 PROTEIN"/>
    <property type="match status" value="1"/>
</dbReference>
<accession>A0A060LWE7</accession>
<dbReference type="InterPro" id="IPR011152">
    <property type="entry name" value="Pesterase_MJ0912"/>
</dbReference>
<dbReference type="GO" id="GO:0005737">
    <property type="term" value="C:cytoplasm"/>
    <property type="evidence" value="ECO:0007669"/>
    <property type="project" value="TreeGrafter"/>
</dbReference>
<evidence type="ECO:0000313" key="3">
    <source>
        <dbReference type="EMBL" id="AIC94552.1"/>
    </source>
</evidence>
<dbReference type="RefSeq" id="WP_038480106.1">
    <property type="nucleotide sequence ID" value="NZ_CP003923.1"/>
</dbReference>
<dbReference type="KEGG" id="ble:BleG1_1974"/>
<dbReference type="InterPro" id="IPR024654">
    <property type="entry name" value="Calcineurin-like_PHP_lpxH"/>
</dbReference>
<dbReference type="OrthoDB" id="9813918at2"/>
<protein>
    <submittedName>
        <fullName evidence="3">Phosphoesterase</fullName>
    </submittedName>
</protein>
<organism evidence="3 4">
    <name type="scientific">Shouchella lehensis G1</name>
    <dbReference type="NCBI Taxonomy" id="1246626"/>
    <lineage>
        <taxon>Bacteria</taxon>
        <taxon>Bacillati</taxon>
        <taxon>Bacillota</taxon>
        <taxon>Bacilli</taxon>
        <taxon>Bacillales</taxon>
        <taxon>Bacillaceae</taxon>
        <taxon>Shouchella</taxon>
    </lineage>
</organism>
<sequence>MRFAFLSDIHGNATALEAVLNDLRTQHIDQIYILGDLCFRGPEPKRVLELVQGSGANVLKGNADEWLIRGFKDGEIPKERLELFQKERDWTLSRLDQEDLDYLKNLPTEFLIDDGQDLIVHAFHATPASLFDAVPLDDTAKIENDIMIRDEADIYIYGHTHHPYIRSIHGKNVVNTGSVGMPFDGHPLSSYVIIDIEDGNHSIQLKRVPYNREHVVEIYKQSGYPNIEEMGAVIYYAVQPK</sequence>
<gene>
    <name evidence="3" type="ORF">BleG1_1974</name>
</gene>
<proteinExistence type="inferred from homology"/>
<dbReference type="PIRSF" id="PIRSF000883">
    <property type="entry name" value="Pesterase_MJ0912"/>
    <property type="match status" value="1"/>
</dbReference>
<dbReference type="InterPro" id="IPR029052">
    <property type="entry name" value="Metallo-depent_PP-like"/>
</dbReference>
<keyword evidence="4" id="KW-1185">Reference proteome</keyword>
<dbReference type="PATRIC" id="fig|1246626.3.peg.1974"/>
<dbReference type="GO" id="GO:0016791">
    <property type="term" value="F:phosphatase activity"/>
    <property type="evidence" value="ECO:0007669"/>
    <property type="project" value="TreeGrafter"/>
</dbReference>
<evidence type="ECO:0000256" key="1">
    <source>
        <dbReference type="ARBA" id="ARBA00008950"/>
    </source>
</evidence>
<dbReference type="PANTHER" id="PTHR42850">
    <property type="entry name" value="METALLOPHOSPHOESTERASE"/>
    <property type="match status" value="1"/>
</dbReference>
<dbReference type="Proteomes" id="UP000027142">
    <property type="component" value="Chromosome"/>
</dbReference>
<dbReference type="HOGENOM" id="CLU_074761_0_1_9"/>
<dbReference type="STRING" id="1246626.BleG1_1974"/>
<name>A0A060LWE7_9BACI</name>
<dbReference type="Pfam" id="PF12850">
    <property type="entry name" value="Metallophos_2"/>
    <property type="match status" value="1"/>
</dbReference>
<dbReference type="EMBL" id="CP003923">
    <property type="protein sequence ID" value="AIC94552.1"/>
    <property type="molecule type" value="Genomic_DNA"/>
</dbReference>
<dbReference type="eggNOG" id="COG0639">
    <property type="taxonomic scope" value="Bacteria"/>
</dbReference>
<dbReference type="AlphaFoldDB" id="A0A060LWE7"/>